<reference evidence="2" key="2">
    <citation type="submission" date="2021-09" db="EMBL/GenBank/DDBJ databases">
        <authorList>
            <person name="Gilroy R."/>
        </authorList>
    </citation>
    <scope>NUCLEOTIDE SEQUENCE</scope>
    <source>
        <strain evidence="2">USAMLcec4-12693</strain>
    </source>
</reference>
<accession>A0A9D3AI80</accession>
<sequence length="147" mass="16120">MTAWDFGKPVEEDLILYAGWIPVEDTEYTIRHVEDESGSLFYEERGTGTRGDQIIVQPLDPLDPAYPADGEPEPDQQQMVRLVREKSGNVYTIRYKERKAAVLPDSSSSPDGSGEAPDTGDRAQAAGWFVMAAMGLGGVVLAGRQRC</sequence>
<feature type="compositionally biased region" description="Low complexity" evidence="1">
    <location>
        <begin position="104"/>
        <end position="114"/>
    </location>
</feature>
<comment type="caution">
    <text evidence="2">The sequence shown here is derived from an EMBL/GenBank/DDBJ whole genome shotgun (WGS) entry which is preliminary data.</text>
</comment>
<feature type="region of interest" description="Disordered" evidence="1">
    <location>
        <begin position="101"/>
        <end position="121"/>
    </location>
</feature>
<organism evidence="2 3">
    <name type="scientific">Merdimonas faecis</name>
    <dbReference type="NCBI Taxonomy" id="1653435"/>
    <lineage>
        <taxon>Bacteria</taxon>
        <taxon>Bacillati</taxon>
        <taxon>Bacillota</taxon>
        <taxon>Clostridia</taxon>
        <taxon>Lachnospirales</taxon>
        <taxon>Lachnospiraceae</taxon>
        <taxon>Merdimonas</taxon>
    </lineage>
</organism>
<proteinExistence type="predicted"/>
<reference evidence="2" key="1">
    <citation type="journal article" date="2021" name="PeerJ">
        <title>Extensive microbial diversity within the chicken gut microbiome revealed by metagenomics and culture.</title>
        <authorList>
            <person name="Gilroy R."/>
            <person name="Ravi A."/>
            <person name="Getino M."/>
            <person name="Pursley I."/>
            <person name="Horton D.L."/>
            <person name="Alikhan N.F."/>
            <person name="Baker D."/>
            <person name="Gharbi K."/>
            <person name="Hall N."/>
            <person name="Watson M."/>
            <person name="Adriaenssens E.M."/>
            <person name="Foster-Nyarko E."/>
            <person name="Jarju S."/>
            <person name="Secka A."/>
            <person name="Antonio M."/>
            <person name="Oren A."/>
            <person name="Chaudhuri R.R."/>
            <person name="La Ragione R."/>
            <person name="Hildebrand F."/>
            <person name="Pallen M.J."/>
        </authorList>
    </citation>
    <scope>NUCLEOTIDE SEQUENCE</scope>
    <source>
        <strain evidence="2">USAMLcec4-12693</strain>
    </source>
</reference>
<evidence type="ECO:0000313" key="3">
    <source>
        <dbReference type="Proteomes" id="UP000813420"/>
    </source>
</evidence>
<dbReference type="EMBL" id="DYXE01000008">
    <property type="protein sequence ID" value="HJH48798.1"/>
    <property type="molecule type" value="Genomic_DNA"/>
</dbReference>
<evidence type="ECO:0000313" key="2">
    <source>
        <dbReference type="EMBL" id="HJH48798.1"/>
    </source>
</evidence>
<evidence type="ECO:0000256" key="1">
    <source>
        <dbReference type="SAM" id="MobiDB-lite"/>
    </source>
</evidence>
<name>A0A9D3AI80_9FIRM</name>
<dbReference type="Proteomes" id="UP000813420">
    <property type="component" value="Unassembled WGS sequence"/>
</dbReference>
<dbReference type="RefSeq" id="WP_277239044.1">
    <property type="nucleotide sequence ID" value="NZ_CALWFG010000071.1"/>
</dbReference>
<protein>
    <submittedName>
        <fullName evidence="2">Uncharacterized protein</fullName>
    </submittedName>
</protein>
<dbReference type="AlphaFoldDB" id="A0A9D3AI80"/>
<gene>
    <name evidence="2" type="ORF">K8V39_00865</name>
</gene>